<gene>
    <name evidence="3" type="ORF">LUZ61_001342</name>
</gene>
<dbReference type="SUPFAM" id="SSF53474">
    <property type="entry name" value="alpha/beta-Hydrolases"/>
    <property type="match status" value="1"/>
</dbReference>
<feature type="domain" description="DUF676" evidence="2">
    <location>
        <begin position="63"/>
        <end position="274"/>
    </location>
</feature>
<dbReference type="Pfam" id="PF05057">
    <property type="entry name" value="DUF676"/>
    <property type="match status" value="1"/>
</dbReference>
<name>A0AAD5ZGV1_9POAL</name>
<reference evidence="3 4" key="1">
    <citation type="journal article" date="2022" name="Cell">
        <title>Repeat-based holocentromeres influence genome architecture and karyotype evolution.</title>
        <authorList>
            <person name="Hofstatter P.G."/>
            <person name="Thangavel G."/>
            <person name="Lux T."/>
            <person name="Neumann P."/>
            <person name="Vondrak T."/>
            <person name="Novak P."/>
            <person name="Zhang M."/>
            <person name="Costa L."/>
            <person name="Castellani M."/>
            <person name="Scott A."/>
            <person name="Toegelov H."/>
            <person name="Fuchs J."/>
            <person name="Mata-Sucre Y."/>
            <person name="Dias Y."/>
            <person name="Vanzela A.L.L."/>
            <person name="Huettel B."/>
            <person name="Almeida C.C.S."/>
            <person name="Simkova H."/>
            <person name="Souza G."/>
            <person name="Pedrosa-Harand A."/>
            <person name="Macas J."/>
            <person name="Mayer K.F.X."/>
            <person name="Houben A."/>
            <person name="Marques A."/>
        </authorList>
    </citation>
    <scope>NUCLEOTIDE SEQUENCE [LARGE SCALE GENOMIC DNA]</scope>
    <source>
        <strain evidence="3">RhyTen1mFocal</strain>
    </source>
</reference>
<comment type="caution">
    <text evidence="3">The sequence shown here is derived from an EMBL/GenBank/DDBJ whole genome shotgun (WGS) entry which is preliminary data.</text>
</comment>
<sequence length="382" mass="43048">MAQPQANGVDKEDLKKTKKKRGIVLRKRKTSLFRSSCFRVSDAANPPAIAGEGGDGAERRKIPTHLVVTVNGLVGSANNWKYAAKQFRKRYPDDVVVLRSECNGAIKTLHGVDIMGRRLADEVRTFVECRPELQKISIVAHSLGGLVARYAIALLYSNGGNSKGEAVNEGKIAGLEPVNFITFATPHLGSLSHRQIPILRGVRALEKMAYYLSWIAGRSGKHLFLKDGEKGKPPLLLQMVTDFGNLHFMSALRSFKRHVAYSNYCFDFIVGRKTSSIRRKHEVPKSRNFVQNSKYPHIVYIEKSNLTEDDFSEDMIYQAKTTDEMEEAMIKSLKRIPWERIDVSFRKTMQKLFAHSTIQVKTYMINSAGADVISHMIDEFVL</sequence>
<evidence type="ECO:0000313" key="4">
    <source>
        <dbReference type="Proteomes" id="UP001210211"/>
    </source>
</evidence>
<dbReference type="InterPro" id="IPR044294">
    <property type="entry name" value="Lipase-like"/>
</dbReference>
<protein>
    <recommendedName>
        <fullName evidence="2">DUF676 domain-containing protein</fullName>
    </recommendedName>
</protein>
<dbReference type="EMBL" id="JAMRDG010000001">
    <property type="protein sequence ID" value="KAJ3697637.1"/>
    <property type="molecule type" value="Genomic_DNA"/>
</dbReference>
<evidence type="ECO:0000259" key="2">
    <source>
        <dbReference type="Pfam" id="PF05057"/>
    </source>
</evidence>
<feature type="region of interest" description="Disordered" evidence="1">
    <location>
        <begin position="1"/>
        <end position="21"/>
    </location>
</feature>
<organism evidence="3 4">
    <name type="scientific">Rhynchospora tenuis</name>
    <dbReference type="NCBI Taxonomy" id="198213"/>
    <lineage>
        <taxon>Eukaryota</taxon>
        <taxon>Viridiplantae</taxon>
        <taxon>Streptophyta</taxon>
        <taxon>Embryophyta</taxon>
        <taxon>Tracheophyta</taxon>
        <taxon>Spermatophyta</taxon>
        <taxon>Magnoliopsida</taxon>
        <taxon>Liliopsida</taxon>
        <taxon>Poales</taxon>
        <taxon>Cyperaceae</taxon>
        <taxon>Cyperoideae</taxon>
        <taxon>Rhynchosporeae</taxon>
        <taxon>Rhynchospora</taxon>
    </lineage>
</organism>
<proteinExistence type="predicted"/>
<accession>A0AAD5ZGV1</accession>
<keyword evidence="4" id="KW-1185">Reference proteome</keyword>
<dbReference type="Gene3D" id="3.40.50.1820">
    <property type="entry name" value="alpha/beta hydrolase"/>
    <property type="match status" value="1"/>
</dbReference>
<dbReference type="PANTHER" id="PTHR12482">
    <property type="entry name" value="LIPASE ROG1-RELATED-RELATED"/>
    <property type="match status" value="1"/>
</dbReference>
<dbReference type="InterPro" id="IPR007751">
    <property type="entry name" value="DUF676_lipase-like"/>
</dbReference>
<dbReference type="Proteomes" id="UP001210211">
    <property type="component" value="Unassembled WGS sequence"/>
</dbReference>
<dbReference type="InterPro" id="IPR029058">
    <property type="entry name" value="AB_hydrolase_fold"/>
</dbReference>
<dbReference type="AlphaFoldDB" id="A0AAD5ZGV1"/>
<evidence type="ECO:0000256" key="1">
    <source>
        <dbReference type="SAM" id="MobiDB-lite"/>
    </source>
</evidence>
<evidence type="ECO:0000313" key="3">
    <source>
        <dbReference type="EMBL" id="KAJ3697637.1"/>
    </source>
</evidence>
<dbReference type="PANTHER" id="PTHR12482:SF41">
    <property type="entry name" value="ALPHA_BETA-HYDROLASES SUPERFAMILY PROTEIN"/>
    <property type="match status" value="1"/>
</dbReference>